<comment type="caution">
    <text evidence="1">The sequence shown here is derived from an EMBL/GenBank/DDBJ whole genome shotgun (WGS) entry which is preliminary data.</text>
</comment>
<keyword evidence="2" id="KW-1185">Reference proteome</keyword>
<protein>
    <submittedName>
        <fullName evidence="1">Uncharacterized protein</fullName>
    </submittedName>
</protein>
<evidence type="ECO:0000313" key="2">
    <source>
        <dbReference type="Proteomes" id="UP001161017"/>
    </source>
</evidence>
<accession>A0AA43QHG5</accession>
<dbReference type="EMBL" id="JAPUFD010000001">
    <property type="protein sequence ID" value="MDI1484931.1"/>
    <property type="molecule type" value="Genomic_DNA"/>
</dbReference>
<reference evidence="1" key="1">
    <citation type="journal article" date="2023" name="Genome Biol. Evol.">
        <title>First Whole Genome Sequence and Flow Cytometry Genome Size Data for the Lichen-Forming Fungus Ramalina farinacea (Ascomycota).</title>
        <authorList>
            <person name="Llewellyn T."/>
            <person name="Mian S."/>
            <person name="Hill R."/>
            <person name="Leitch I.J."/>
            <person name="Gaya E."/>
        </authorList>
    </citation>
    <scope>NUCLEOTIDE SEQUENCE</scope>
    <source>
        <strain evidence="1">LIQ254RAFAR</strain>
    </source>
</reference>
<name>A0AA43QHG5_9LECA</name>
<gene>
    <name evidence="1" type="ORF">OHK93_000065</name>
</gene>
<dbReference type="Proteomes" id="UP001161017">
    <property type="component" value="Unassembled WGS sequence"/>
</dbReference>
<dbReference type="AlphaFoldDB" id="A0AA43QHG5"/>
<evidence type="ECO:0000313" key="1">
    <source>
        <dbReference type="EMBL" id="MDI1484931.1"/>
    </source>
</evidence>
<sequence length="295" mass="31802">MSRGLILHTRKWKAAQVKAGNDPMSTQSRLCFPSPAGRQTIQIVCSKSRQIKMKWTCILNILLVALTSAAPLQIPPLLQANFDDLQPGTRFQRTPYNSLQFSGVIVKDKGPRAIFPDTEPNYILQYYDPAPRGPLMSVEGTGASSFDFNGFAAGCLWDTAKSGVGAGNSTTAPLPPITDTAGEPNSANGLSNNGTDSLDAPHYPCIACTIEITCRTALGAVSRQSLDWRPGTSWSSNIMARYLGFGSSWKGMSFCNVQVTQAPVEVEEIILVLDSIQYRVNDEQAAGGRPAVDVT</sequence>
<proteinExistence type="predicted"/>
<organism evidence="1 2">
    <name type="scientific">Ramalina farinacea</name>
    <dbReference type="NCBI Taxonomy" id="258253"/>
    <lineage>
        <taxon>Eukaryota</taxon>
        <taxon>Fungi</taxon>
        <taxon>Dikarya</taxon>
        <taxon>Ascomycota</taxon>
        <taxon>Pezizomycotina</taxon>
        <taxon>Lecanoromycetes</taxon>
        <taxon>OSLEUM clade</taxon>
        <taxon>Lecanoromycetidae</taxon>
        <taxon>Lecanorales</taxon>
        <taxon>Lecanorineae</taxon>
        <taxon>Ramalinaceae</taxon>
        <taxon>Ramalina</taxon>
    </lineage>
</organism>